<evidence type="ECO:0000313" key="4">
    <source>
        <dbReference type="EMBL" id="KAJ5709859.1"/>
    </source>
</evidence>
<keyword evidence="3" id="KW-0560">Oxidoreductase</keyword>
<keyword evidence="2" id="KW-0521">NADP</keyword>
<dbReference type="SUPFAM" id="SSF51735">
    <property type="entry name" value="NAD(P)-binding Rossmann-fold domains"/>
    <property type="match status" value="1"/>
</dbReference>
<evidence type="ECO:0000313" key="5">
    <source>
        <dbReference type="Proteomes" id="UP001215712"/>
    </source>
</evidence>
<evidence type="ECO:0000256" key="1">
    <source>
        <dbReference type="ARBA" id="ARBA00006484"/>
    </source>
</evidence>
<dbReference type="GO" id="GO:0016491">
    <property type="term" value="F:oxidoreductase activity"/>
    <property type="evidence" value="ECO:0007669"/>
    <property type="project" value="UniProtKB-KW"/>
</dbReference>
<accession>A0AAD6HEK5</accession>
<dbReference type="Proteomes" id="UP001215712">
    <property type="component" value="Unassembled WGS sequence"/>
</dbReference>
<reference evidence="4" key="2">
    <citation type="submission" date="2023-01" db="EMBL/GenBank/DDBJ databases">
        <authorList>
            <person name="Petersen C."/>
        </authorList>
    </citation>
    <scope>NUCLEOTIDE SEQUENCE</scope>
    <source>
        <strain evidence="4">IBT 17514</strain>
    </source>
</reference>
<proteinExistence type="inferred from homology"/>
<protein>
    <submittedName>
        <fullName evidence="4">Short-chain dehydrogenase/reductase SDR</fullName>
    </submittedName>
</protein>
<gene>
    <name evidence="4" type="ORF">N7493_009451</name>
</gene>
<evidence type="ECO:0000256" key="3">
    <source>
        <dbReference type="ARBA" id="ARBA00023002"/>
    </source>
</evidence>
<comment type="similarity">
    <text evidence="1">Belongs to the short-chain dehydrogenases/reductases (SDR) family.</text>
</comment>
<sequence>MVDIIQPKVDPLPTGIDFTGQTIVITGASAGMGLEIAKQVLILRASTVILAVRNVAKDDACATHSARTTVMELDVDRYDSVQIFTKKLQEEIPVVNILILNAGIGLLKLERSPSEHDCTTQINYYSNVLLIA</sequence>
<dbReference type="EMBL" id="JAQJAN010000017">
    <property type="protein sequence ID" value="KAJ5709859.1"/>
    <property type="molecule type" value="Genomic_DNA"/>
</dbReference>
<evidence type="ECO:0000256" key="2">
    <source>
        <dbReference type="ARBA" id="ARBA00022857"/>
    </source>
</evidence>
<organism evidence="4 5">
    <name type="scientific">Penicillium malachiteum</name>
    <dbReference type="NCBI Taxonomy" id="1324776"/>
    <lineage>
        <taxon>Eukaryota</taxon>
        <taxon>Fungi</taxon>
        <taxon>Dikarya</taxon>
        <taxon>Ascomycota</taxon>
        <taxon>Pezizomycotina</taxon>
        <taxon>Eurotiomycetes</taxon>
        <taxon>Eurotiomycetidae</taxon>
        <taxon>Eurotiales</taxon>
        <taxon>Aspergillaceae</taxon>
        <taxon>Penicillium</taxon>
    </lineage>
</organism>
<reference evidence="4" key="1">
    <citation type="journal article" date="2023" name="IMA Fungus">
        <title>Comparative genomic study of the Penicillium genus elucidates a diverse pangenome and 15 lateral gene transfer events.</title>
        <authorList>
            <person name="Petersen C."/>
            <person name="Sorensen T."/>
            <person name="Nielsen M.R."/>
            <person name="Sondergaard T.E."/>
            <person name="Sorensen J.L."/>
            <person name="Fitzpatrick D.A."/>
            <person name="Frisvad J.C."/>
            <person name="Nielsen K.L."/>
        </authorList>
    </citation>
    <scope>NUCLEOTIDE SEQUENCE</scope>
    <source>
        <strain evidence="4">IBT 17514</strain>
    </source>
</reference>
<name>A0AAD6HEK5_9EURO</name>
<keyword evidence="5" id="KW-1185">Reference proteome</keyword>
<dbReference type="Pfam" id="PF00106">
    <property type="entry name" value="adh_short"/>
    <property type="match status" value="1"/>
</dbReference>
<dbReference type="InterPro" id="IPR036291">
    <property type="entry name" value="NAD(P)-bd_dom_sf"/>
</dbReference>
<dbReference type="Gene3D" id="3.40.50.720">
    <property type="entry name" value="NAD(P)-binding Rossmann-like Domain"/>
    <property type="match status" value="1"/>
</dbReference>
<dbReference type="InterPro" id="IPR002347">
    <property type="entry name" value="SDR_fam"/>
</dbReference>
<comment type="caution">
    <text evidence="4">The sequence shown here is derived from an EMBL/GenBank/DDBJ whole genome shotgun (WGS) entry which is preliminary data.</text>
</comment>
<dbReference type="PANTHER" id="PTHR24320">
    <property type="entry name" value="RETINOL DEHYDROGENASE"/>
    <property type="match status" value="1"/>
</dbReference>
<dbReference type="PRINTS" id="PR00081">
    <property type="entry name" value="GDHRDH"/>
</dbReference>
<dbReference type="PANTHER" id="PTHR24320:SF252">
    <property type="entry name" value="DEHYDROGENASE_REDUCTASE FAMILY PROTEIN, PUTATIVE (AFU_ORTHOLOGUE AFUA_3G08550)-RELATED"/>
    <property type="match status" value="1"/>
</dbReference>
<dbReference type="AlphaFoldDB" id="A0AAD6HEK5"/>